<name>A0ABP9TUS1_9MICC</name>
<dbReference type="EMBL" id="BAABLK010000087">
    <property type="protein sequence ID" value="GAA5228700.1"/>
    <property type="molecule type" value="Genomic_DNA"/>
</dbReference>
<dbReference type="Pfam" id="PF05016">
    <property type="entry name" value="ParE_toxin"/>
    <property type="match status" value="1"/>
</dbReference>
<gene>
    <name evidence="3" type="ORF">GCM10025778_32390</name>
</gene>
<dbReference type="PANTHER" id="PTHR35601">
    <property type="entry name" value="TOXIN RELE"/>
    <property type="match status" value="1"/>
</dbReference>
<dbReference type="InterPro" id="IPR007712">
    <property type="entry name" value="RelE/ParE_toxin"/>
</dbReference>
<dbReference type="RefSeq" id="WP_210100370.1">
    <property type="nucleotide sequence ID" value="NZ_BAABLK010000087.1"/>
</dbReference>
<keyword evidence="4" id="KW-1185">Reference proteome</keyword>
<evidence type="ECO:0000256" key="2">
    <source>
        <dbReference type="ARBA" id="ARBA00022649"/>
    </source>
</evidence>
<evidence type="ECO:0000256" key="1">
    <source>
        <dbReference type="ARBA" id="ARBA00006226"/>
    </source>
</evidence>
<comment type="similarity">
    <text evidence="1">Belongs to the RelE toxin family.</text>
</comment>
<protein>
    <submittedName>
        <fullName evidence="3">Type II toxin-antitoxin system RelE/ParE family toxin</fullName>
    </submittedName>
</protein>
<dbReference type="PANTHER" id="PTHR35601:SF1">
    <property type="entry name" value="TOXIN RELE"/>
    <property type="match status" value="1"/>
</dbReference>
<accession>A0ABP9TUS1</accession>
<dbReference type="InterPro" id="IPR035093">
    <property type="entry name" value="RelE/ParE_toxin_dom_sf"/>
</dbReference>
<reference evidence="4" key="1">
    <citation type="journal article" date="2019" name="Int. J. Syst. Evol. Microbiol.">
        <title>The Global Catalogue of Microorganisms (GCM) 10K type strain sequencing project: providing services to taxonomists for standard genome sequencing and annotation.</title>
        <authorList>
            <consortium name="The Broad Institute Genomics Platform"/>
            <consortium name="The Broad Institute Genome Sequencing Center for Infectious Disease"/>
            <person name="Wu L."/>
            <person name="Ma J."/>
        </authorList>
    </citation>
    <scope>NUCLEOTIDE SEQUENCE [LARGE SCALE GENOMIC DNA]</scope>
    <source>
        <strain evidence="4">JCM 18952</strain>
    </source>
</reference>
<organism evidence="3 4">
    <name type="scientific">Paeniglutamicibacter antarcticus</name>
    <dbReference type="NCBI Taxonomy" id="494023"/>
    <lineage>
        <taxon>Bacteria</taxon>
        <taxon>Bacillati</taxon>
        <taxon>Actinomycetota</taxon>
        <taxon>Actinomycetes</taxon>
        <taxon>Micrococcales</taxon>
        <taxon>Micrococcaceae</taxon>
        <taxon>Paeniglutamicibacter</taxon>
    </lineage>
</organism>
<comment type="caution">
    <text evidence="3">The sequence shown here is derived from an EMBL/GenBank/DDBJ whole genome shotgun (WGS) entry which is preliminary data.</text>
</comment>
<dbReference type="Proteomes" id="UP001501257">
    <property type="component" value="Unassembled WGS sequence"/>
</dbReference>
<evidence type="ECO:0000313" key="4">
    <source>
        <dbReference type="Proteomes" id="UP001501257"/>
    </source>
</evidence>
<proteinExistence type="inferred from homology"/>
<keyword evidence="2" id="KW-1277">Toxin-antitoxin system</keyword>
<dbReference type="Gene3D" id="3.30.2310.20">
    <property type="entry name" value="RelE-like"/>
    <property type="match status" value="1"/>
</dbReference>
<dbReference type="SUPFAM" id="SSF143011">
    <property type="entry name" value="RelE-like"/>
    <property type="match status" value="1"/>
</dbReference>
<sequence length="87" mass="9927">MAWRVEYDPEAVKALKQMDKPVATRIMDYLDEMAASNDPRARAKPHQGPLRGLRRYRVGDDRIVCGVIDGDFTIIALDLGHRSKIYL</sequence>
<evidence type="ECO:0000313" key="3">
    <source>
        <dbReference type="EMBL" id="GAA5228700.1"/>
    </source>
</evidence>